<evidence type="ECO:0000256" key="9">
    <source>
        <dbReference type="ARBA" id="ARBA00023002"/>
    </source>
</evidence>
<dbReference type="EMBL" id="KV429058">
    <property type="protein sequence ID" value="KZT69378.1"/>
    <property type="molecule type" value="Genomic_DNA"/>
</dbReference>
<dbReference type="GO" id="GO:0016705">
    <property type="term" value="F:oxidoreductase activity, acting on paired donors, with incorporation or reduction of molecular oxygen"/>
    <property type="evidence" value="ECO:0007669"/>
    <property type="project" value="InterPro"/>
</dbReference>
<dbReference type="OrthoDB" id="2789670at2759"/>
<evidence type="ECO:0000256" key="5">
    <source>
        <dbReference type="ARBA" id="ARBA00022617"/>
    </source>
</evidence>
<keyword evidence="9 14" id="KW-0560">Oxidoreductase</keyword>
<evidence type="ECO:0000256" key="15">
    <source>
        <dbReference type="SAM" id="Phobius"/>
    </source>
</evidence>
<feature type="transmembrane region" description="Helical" evidence="15">
    <location>
        <begin position="12"/>
        <end position="29"/>
    </location>
</feature>
<comment type="cofactor">
    <cofactor evidence="1 13">
        <name>heme</name>
        <dbReference type="ChEBI" id="CHEBI:30413"/>
    </cofactor>
</comment>
<name>A0A165QF08_9APHY</name>
<evidence type="ECO:0000256" key="10">
    <source>
        <dbReference type="ARBA" id="ARBA00023004"/>
    </source>
</evidence>
<reference evidence="16 17" key="1">
    <citation type="journal article" date="2016" name="Mol. Biol. Evol.">
        <title>Comparative Genomics of Early-Diverging Mushroom-Forming Fungi Provides Insights into the Origins of Lignocellulose Decay Capabilities.</title>
        <authorList>
            <person name="Nagy L.G."/>
            <person name="Riley R."/>
            <person name="Tritt A."/>
            <person name="Adam C."/>
            <person name="Daum C."/>
            <person name="Floudas D."/>
            <person name="Sun H."/>
            <person name="Yadav J.S."/>
            <person name="Pangilinan J."/>
            <person name="Larsson K.H."/>
            <person name="Matsuura K."/>
            <person name="Barry K."/>
            <person name="Labutti K."/>
            <person name="Kuo R."/>
            <person name="Ohm R.A."/>
            <person name="Bhattacharya S.S."/>
            <person name="Shirouzu T."/>
            <person name="Yoshinaga Y."/>
            <person name="Martin F.M."/>
            <person name="Grigoriev I.V."/>
            <person name="Hibbett D.S."/>
        </authorList>
    </citation>
    <scope>NUCLEOTIDE SEQUENCE [LARGE SCALE GENOMIC DNA]</scope>
    <source>
        <strain evidence="16 17">L-15889</strain>
    </source>
</reference>
<dbReference type="Pfam" id="PF00067">
    <property type="entry name" value="p450"/>
    <property type="match status" value="1"/>
</dbReference>
<dbReference type="PANTHER" id="PTHR46300">
    <property type="entry name" value="P450, PUTATIVE (EUROFUNG)-RELATED-RELATED"/>
    <property type="match status" value="1"/>
</dbReference>
<evidence type="ECO:0000256" key="14">
    <source>
        <dbReference type="RuleBase" id="RU000461"/>
    </source>
</evidence>
<comment type="subcellular location">
    <subcellularLocation>
        <location evidence="2">Membrane</location>
    </subcellularLocation>
</comment>
<sequence length="523" mass="59378">MLMITDFTETFGGLFLTAMFALYIMRSMYVRSANRSGLPPGPKRVPFLGNVHQIPRTDQHITFMQWATQYGDVVYAEFFGKPMVILSSVKAVNDLLEKRSAKYSSRPYLRYYLDLVGWTGNVALAPYGETWRRWRKWFQKGFIARTAANSYHPIQCREVRRLLYDLLQKPDDFVFALKRYTAAIVLDIGYGHRVTSLEDDKFIRLVEDGLEKSLEGSGAGSAFVDFFPILVDIPAWMPGMGWKYWAMIARKAVKAMEDIPYDVVKSDVAAGTARPSFTASLIEELSRKGTFMEKDECDIKGAAGTLYAAGTGTSLASMIVFILVMVQCPAVFEKAQDEMARVVGDTRLPVFEDRESLPYLECIIREVYRWCPPVATSVPRQTQEDDVYRGYYIPKGSTIVTNLWAIFRDPNMYPEPDTFKPERFLNKDEDDAFDIKDPKKIVFGAGRRVCPGRYFADDNIWLAAASIVATMAIRKARSENGEEILPTLKFLSGTVMTPEPFVCEIRPRSQKTLQLILDSVVQL</sequence>
<gene>
    <name evidence="16" type="ORF">DAEQUDRAFT_765467</name>
</gene>
<dbReference type="InterPro" id="IPR001128">
    <property type="entry name" value="Cyt_P450"/>
</dbReference>
<accession>A0A165QF08</accession>
<evidence type="ECO:0000256" key="8">
    <source>
        <dbReference type="ARBA" id="ARBA00022989"/>
    </source>
</evidence>
<evidence type="ECO:0000256" key="13">
    <source>
        <dbReference type="PIRSR" id="PIRSR602401-1"/>
    </source>
</evidence>
<dbReference type="PROSITE" id="PS00086">
    <property type="entry name" value="CYTOCHROME_P450"/>
    <property type="match status" value="1"/>
</dbReference>
<dbReference type="Proteomes" id="UP000076727">
    <property type="component" value="Unassembled WGS sequence"/>
</dbReference>
<evidence type="ECO:0000313" key="17">
    <source>
        <dbReference type="Proteomes" id="UP000076727"/>
    </source>
</evidence>
<proteinExistence type="inferred from homology"/>
<keyword evidence="6 15" id="KW-0812">Transmembrane</keyword>
<dbReference type="InterPro" id="IPR017972">
    <property type="entry name" value="Cyt_P450_CS"/>
</dbReference>
<evidence type="ECO:0000256" key="2">
    <source>
        <dbReference type="ARBA" id="ARBA00004370"/>
    </source>
</evidence>
<dbReference type="GO" id="GO:0004497">
    <property type="term" value="F:monooxygenase activity"/>
    <property type="evidence" value="ECO:0007669"/>
    <property type="project" value="UniProtKB-KW"/>
</dbReference>
<evidence type="ECO:0000256" key="4">
    <source>
        <dbReference type="ARBA" id="ARBA00010617"/>
    </source>
</evidence>
<dbReference type="InterPro" id="IPR036396">
    <property type="entry name" value="Cyt_P450_sf"/>
</dbReference>
<dbReference type="SUPFAM" id="SSF48264">
    <property type="entry name" value="Cytochrome P450"/>
    <property type="match status" value="1"/>
</dbReference>
<keyword evidence="11 14" id="KW-0503">Monooxygenase</keyword>
<keyword evidence="12 15" id="KW-0472">Membrane</keyword>
<evidence type="ECO:0000256" key="6">
    <source>
        <dbReference type="ARBA" id="ARBA00022692"/>
    </source>
</evidence>
<dbReference type="STRING" id="1314783.A0A165QF08"/>
<evidence type="ECO:0000256" key="12">
    <source>
        <dbReference type="ARBA" id="ARBA00023136"/>
    </source>
</evidence>
<evidence type="ECO:0000256" key="11">
    <source>
        <dbReference type="ARBA" id="ARBA00023033"/>
    </source>
</evidence>
<keyword evidence="5 13" id="KW-0349">Heme</keyword>
<evidence type="ECO:0000256" key="7">
    <source>
        <dbReference type="ARBA" id="ARBA00022723"/>
    </source>
</evidence>
<dbReference type="CDD" id="cd11065">
    <property type="entry name" value="CYP64-like"/>
    <property type="match status" value="1"/>
</dbReference>
<evidence type="ECO:0000256" key="1">
    <source>
        <dbReference type="ARBA" id="ARBA00001971"/>
    </source>
</evidence>
<dbReference type="GO" id="GO:0005506">
    <property type="term" value="F:iron ion binding"/>
    <property type="evidence" value="ECO:0007669"/>
    <property type="project" value="InterPro"/>
</dbReference>
<evidence type="ECO:0000256" key="3">
    <source>
        <dbReference type="ARBA" id="ARBA00005179"/>
    </source>
</evidence>
<dbReference type="AlphaFoldDB" id="A0A165QF08"/>
<dbReference type="PRINTS" id="PR00463">
    <property type="entry name" value="EP450I"/>
</dbReference>
<dbReference type="Gene3D" id="1.10.630.10">
    <property type="entry name" value="Cytochrome P450"/>
    <property type="match status" value="1"/>
</dbReference>
<keyword evidence="8 15" id="KW-1133">Transmembrane helix</keyword>
<keyword evidence="10 13" id="KW-0408">Iron</keyword>
<dbReference type="PANTHER" id="PTHR46300:SF5">
    <property type="entry name" value="CYTOCHROME P450"/>
    <property type="match status" value="1"/>
</dbReference>
<dbReference type="GO" id="GO:0016020">
    <property type="term" value="C:membrane"/>
    <property type="evidence" value="ECO:0007669"/>
    <property type="project" value="UniProtKB-SubCell"/>
</dbReference>
<dbReference type="InterPro" id="IPR050364">
    <property type="entry name" value="Cytochrome_P450_fung"/>
</dbReference>
<organism evidence="16 17">
    <name type="scientific">Daedalea quercina L-15889</name>
    <dbReference type="NCBI Taxonomy" id="1314783"/>
    <lineage>
        <taxon>Eukaryota</taxon>
        <taxon>Fungi</taxon>
        <taxon>Dikarya</taxon>
        <taxon>Basidiomycota</taxon>
        <taxon>Agaricomycotina</taxon>
        <taxon>Agaricomycetes</taxon>
        <taxon>Polyporales</taxon>
        <taxon>Fomitopsis</taxon>
    </lineage>
</organism>
<comment type="similarity">
    <text evidence="4 14">Belongs to the cytochrome P450 family.</text>
</comment>
<feature type="binding site" description="axial binding residue" evidence="13">
    <location>
        <position position="450"/>
    </location>
    <ligand>
        <name>heme</name>
        <dbReference type="ChEBI" id="CHEBI:30413"/>
    </ligand>
    <ligandPart>
        <name>Fe</name>
        <dbReference type="ChEBI" id="CHEBI:18248"/>
    </ligandPart>
</feature>
<dbReference type="InterPro" id="IPR002401">
    <property type="entry name" value="Cyt_P450_E_grp-I"/>
</dbReference>
<keyword evidence="7 13" id="KW-0479">Metal-binding</keyword>
<evidence type="ECO:0000313" key="16">
    <source>
        <dbReference type="EMBL" id="KZT69378.1"/>
    </source>
</evidence>
<keyword evidence="17" id="KW-1185">Reference proteome</keyword>
<dbReference type="GO" id="GO:0020037">
    <property type="term" value="F:heme binding"/>
    <property type="evidence" value="ECO:0007669"/>
    <property type="project" value="InterPro"/>
</dbReference>
<comment type="pathway">
    <text evidence="3">Secondary metabolite biosynthesis.</text>
</comment>
<protein>
    <submittedName>
        <fullName evidence="16">Cytochrome P450</fullName>
    </submittedName>
</protein>